<comment type="subunit">
    <text evidence="1">Homodimer.</text>
</comment>
<protein>
    <submittedName>
        <fullName evidence="6">Inactive glutathione S-transferase D3-like</fullName>
    </submittedName>
</protein>
<comment type="similarity">
    <text evidence="2">Belongs to the GST superfamily.</text>
</comment>
<dbReference type="PANTHER" id="PTHR43969">
    <property type="entry name" value="GLUTATHIONE S TRANSFERASE D10, ISOFORM A-RELATED"/>
    <property type="match status" value="1"/>
</dbReference>
<dbReference type="AlphaFoldDB" id="A0A1S3HN75"/>
<dbReference type="InterPro" id="IPR036249">
    <property type="entry name" value="Thioredoxin-like_sf"/>
</dbReference>
<dbReference type="GeneID" id="106156691"/>
<dbReference type="FunFam" id="1.20.1050.10:FF:000007">
    <property type="entry name" value="Glutathione S-transferase 1-1"/>
    <property type="match status" value="1"/>
</dbReference>
<feature type="domain" description="GST C-terminal" evidence="4">
    <location>
        <begin position="88"/>
        <end position="211"/>
    </location>
</feature>
<dbReference type="Gene3D" id="3.40.30.10">
    <property type="entry name" value="Glutaredoxin"/>
    <property type="match status" value="1"/>
</dbReference>
<evidence type="ECO:0000259" key="3">
    <source>
        <dbReference type="PROSITE" id="PS50404"/>
    </source>
</evidence>
<dbReference type="SFLD" id="SFLDG00358">
    <property type="entry name" value="Main_(cytGST)"/>
    <property type="match status" value="1"/>
</dbReference>
<dbReference type="InterPro" id="IPR004046">
    <property type="entry name" value="GST_C"/>
</dbReference>
<dbReference type="Pfam" id="PF00043">
    <property type="entry name" value="GST_C"/>
    <property type="match status" value="1"/>
</dbReference>
<dbReference type="Pfam" id="PF02798">
    <property type="entry name" value="GST_N"/>
    <property type="match status" value="1"/>
</dbReference>
<dbReference type="InterPro" id="IPR010987">
    <property type="entry name" value="Glutathione-S-Trfase_C-like"/>
</dbReference>
<dbReference type="RefSeq" id="XP_013387518.1">
    <property type="nucleotide sequence ID" value="XM_013532064.1"/>
</dbReference>
<dbReference type="FunCoup" id="A0A1S3HN75">
    <property type="interactions" value="649"/>
</dbReference>
<dbReference type="SFLD" id="SFLDS00019">
    <property type="entry name" value="Glutathione_Transferase_(cytos"/>
    <property type="match status" value="1"/>
</dbReference>
<name>A0A1S3HN75_LINAN</name>
<evidence type="ECO:0000313" key="6">
    <source>
        <dbReference type="RefSeq" id="XP_013387518.1"/>
    </source>
</evidence>
<dbReference type="SUPFAM" id="SSF47616">
    <property type="entry name" value="GST C-terminal domain-like"/>
    <property type="match status" value="1"/>
</dbReference>
<dbReference type="STRING" id="7574.A0A1S3HN75"/>
<evidence type="ECO:0000259" key="4">
    <source>
        <dbReference type="PROSITE" id="PS50405"/>
    </source>
</evidence>
<dbReference type="PROSITE" id="PS50404">
    <property type="entry name" value="GST_NTER"/>
    <property type="match status" value="1"/>
</dbReference>
<organism evidence="5 6">
    <name type="scientific">Lingula anatina</name>
    <name type="common">Brachiopod</name>
    <name type="synonym">Lingula unguis</name>
    <dbReference type="NCBI Taxonomy" id="7574"/>
    <lineage>
        <taxon>Eukaryota</taxon>
        <taxon>Metazoa</taxon>
        <taxon>Spiralia</taxon>
        <taxon>Lophotrochozoa</taxon>
        <taxon>Brachiopoda</taxon>
        <taxon>Linguliformea</taxon>
        <taxon>Lingulata</taxon>
        <taxon>Lingulida</taxon>
        <taxon>Linguloidea</taxon>
        <taxon>Lingulidae</taxon>
        <taxon>Lingula</taxon>
    </lineage>
</organism>
<reference evidence="6" key="1">
    <citation type="submission" date="2025-08" db="UniProtKB">
        <authorList>
            <consortium name="RefSeq"/>
        </authorList>
    </citation>
    <scope>IDENTIFICATION</scope>
    <source>
        <tissue evidence="6">Gonads</tissue>
    </source>
</reference>
<dbReference type="SUPFAM" id="SSF52833">
    <property type="entry name" value="Thioredoxin-like"/>
    <property type="match status" value="1"/>
</dbReference>
<dbReference type="InterPro" id="IPR004045">
    <property type="entry name" value="Glutathione_S-Trfase_N"/>
</dbReference>
<accession>A0A1S3HN75</accession>
<dbReference type="FunFam" id="3.40.30.10:FF:000034">
    <property type="entry name" value="glutathione S-transferase 1"/>
    <property type="match status" value="1"/>
</dbReference>
<dbReference type="OrthoDB" id="6094707at2759"/>
<gene>
    <name evidence="6" type="primary">LOC106156691</name>
</gene>
<dbReference type="GO" id="GO:0004364">
    <property type="term" value="F:glutathione transferase activity"/>
    <property type="evidence" value="ECO:0007669"/>
    <property type="project" value="TreeGrafter"/>
</dbReference>
<dbReference type="Proteomes" id="UP000085678">
    <property type="component" value="Unplaced"/>
</dbReference>
<sequence>MPVDLYLFQLSPPSLAVRMACKAAEVDVNIKWINTFKKEQMTEEYLKINPDHTCPTIVDDGFCLWESKAIMPYLLEKYGKNESLYPKDIKQRAIIDRALMFNAITFTPKVYGVLLPRLAKNEVSEEAEKEFKEKAMDKLNRDLEGKQFIAGDNLTIADFAFWGLITLLGLFDIDTSPWSNICSWAERMKALPYYEECHKELFEFWEEMKKVES</sequence>
<dbReference type="PROSITE" id="PS50405">
    <property type="entry name" value="GST_CTER"/>
    <property type="match status" value="1"/>
</dbReference>
<keyword evidence="5" id="KW-1185">Reference proteome</keyword>
<dbReference type="InterPro" id="IPR040079">
    <property type="entry name" value="Glutathione_S-Trfase"/>
</dbReference>
<feature type="domain" description="GST N-terminal" evidence="3">
    <location>
        <begin position="1"/>
        <end position="82"/>
    </location>
</feature>
<dbReference type="KEGG" id="lak:106156691"/>
<dbReference type="GO" id="GO:0006749">
    <property type="term" value="P:glutathione metabolic process"/>
    <property type="evidence" value="ECO:0007669"/>
    <property type="project" value="TreeGrafter"/>
</dbReference>
<evidence type="ECO:0000256" key="1">
    <source>
        <dbReference type="ARBA" id="ARBA00011738"/>
    </source>
</evidence>
<evidence type="ECO:0000256" key="2">
    <source>
        <dbReference type="RuleBase" id="RU003494"/>
    </source>
</evidence>
<proteinExistence type="inferred from homology"/>
<dbReference type="PANTHER" id="PTHR43969:SF9">
    <property type="entry name" value="GLUTATHIONE S TRANSFERASE D10, ISOFORM A-RELATED"/>
    <property type="match status" value="1"/>
</dbReference>
<dbReference type="SFLD" id="SFLDG01153">
    <property type="entry name" value="Main.4:_Theta-like"/>
    <property type="match status" value="1"/>
</dbReference>
<dbReference type="InParanoid" id="A0A1S3HN75"/>
<dbReference type="InterPro" id="IPR036282">
    <property type="entry name" value="Glutathione-S-Trfase_C_sf"/>
</dbReference>
<evidence type="ECO:0000313" key="5">
    <source>
        <dbReference type="Proteomes" id="UP000085678"/>
    </source>
</evidence>
<dbReference type="Gene3D" id="1.20.1050.10">
    <property type="match status" value="1"/>
</dbReference>